<comment type="caution">
    <text evidence="2">The sequence shown here is derived from an EMBL/GenBank/DDBJ whole genome shotgun (WGS) entry which is preliminary data.</text>
</comment>
<dbReference type="Gene3D" id="3.40.710.10">
    <property type="entry name" value="DD-peptidase/beta-lactamase superfamily"/>
    <property type="match status" value="1"/>
</dbReference>
<evidence type="ECO:0000313" key="4">
    <source>
        <dbReference type="Proteomes" id="UP000284189"/>
    </source>
</evidence>
<dbReference type="PANTHER" id="PTHR46825">
    <property type="entry name" value="D-ALANYL-D-ALANINE-CARBOXYPEPTIDASE/ENDOPEPTIDASE AMPH"/>
    <property type="match status" value="1"/>
</dbReference>
<accession>A0A418N491</accession>
<dbReference type="Proteomes" id="UP000321528">
    <property type="component" value="Unassembled WGS sequence"/>
</dbReference>
<evidence type="ECO:0000313" key="3">
    <source>
        <dbReference type="EMBL" id="TXK00277.1"/>
    </source>
</evidence>
<evidence type="ECO:0000259" key="1">
    <source>
        <dbReference type="Pfam" id="PF00144"/>
    </source>
</evidence>
<gene>
    <name evidence="2" type="ORF">D2U88_15355</name>
    <name evidence="3" type="ORF">FQ019_15185</name>
</gene>
<dbReference type="AlphaFoldDB" id="A0A418N491"/>
<dbReference type="Pfam" id="PF00144">
    <property type="entry name" value="Beta-lactamase"/>
    <property type="match status" value="1"/>
</dbReference>
<dbReference type="OrthoDB" id="9793489at2"/>
<dbReference type="SUPFAM" id="SSF56601">
    <property type="entry name" value="beta-lactamase/transpeptidase-like"/>
    <property type="match status" value="1"/>
</dbReference>
<sequence>MAQVITTKYLHNRKIFKITMNHWVAMVCFLIKKKVRTTFKFIAVILLVLYVGTTSAQNSDGQINIHHIANKIDSLLSNYSEKEPGVAIGLIKNNQLIYEKYFGLANLDYGIPIHKATSFHVASVSKQFTAFAILLLEDEGKLSLENDIRIYLPEMYKFEHKITISHLLNHTSGLKDKYNLLRLSGWTLDDVITNEQVLEIIFNQETLNFKPNEKHMYSNANYALLAEIVARISKMSFAEFTHKRIFEPLQMYDSKFVDQKGQVIKNKSLSYHKVDSIYVEDLFNNFSVGATNLNTTITDLSKWAINYDTKKVGSEVIFNKMQTLQHLNNGETYGYANGLFINTYKGFKRIEHSGQDASYQAYLATFPELNFSVIFTNTNGEINGAKMVYDIMDIYLEQYTTDETTKNPSVKKLTHQKPISKIPAELMLYEGHYWDEGDRYSREIKVENDTLRFITKNGNTALVPVGEHSFEMNIDNYVGISFVNNQMIITLDDGYRIYSEKYSPANYNATTLEEFTGRYYSSELNAYYSFYIKENKLVAKHTRLGDFKLKAIKNDYFIGNKGSFLKVVFVRNSFNDVIGFEVSSSRAKNVVFLKIK</sequence>
<dbReference type="EMBL" id="VNWL01000029">
    <property type="protein sequence ID" value="TXK00277.1"/>
    <property type="molecule type" value="Genomic_DNA"/>
</dbReference>
<keyword evidence="5" id="KW-1185">Reference proteome</keyword>
<dbReference type="GO" id="GO:0016787">
    <property type="term" value="F:hydrolase activity"/>
    <property type="evidence" value="ECO:0007669"/>
    <property type="project" value="UniProtKB-KW"/>
</dbReference>
<dbReference type="PANTHER" id="PTHR46825:SF9">
    <property type="entry name" value="BETA-LACTAMASE-RELATED DOMAIN-CONTAINING PROTEIN"/>
    <property type="match status" value="1"/>
</dbReference>
<organism evidence="2 4">
    <name type="scientific">Flagellimonas aequoris</name>
    <dbReference type="NCBI Taxonomy" id="2306997"/>
    <lineage>
        <taxon>Bacteria</taxon>
        <taxon>Pseudomonadati</taxon>
        <taxon>Bacteroidota</taxon>
        <taxon>Flavobacteriia</taxon>
        <taxon>Flavobacteriales</taxon>
        <taxon>Flavobacteriaceae</taxon>
        <taxon>Flagellimonas</taxon>
    </lineage>
</organism>
<reference evidence="2 4" key="1">
    <citation type="submission" date="2018-08" db="EMBL/GenBank/DDBJ databases">
        <title>Proposal of Muricauda 72 sp.nov. and Muricauda NH166 sp.nov., isolated from seawater.</title>
        <authorList>
            <person name="Cheng H."/>
            <person name="Wu Y.-H."/>
            <person name="Guo L.-L."/>
            <person name="Xu X.-W."/>
        </authorList>
    </citation>
    <scope>NUCLEOTIDE SEQUENCE [LARGE SCALE GENOMIC DNA]</scope>
    <source>
        <strain evidence="2 4">NH166</strain>
    </source>
</reference>
<evidence type="ECO:0000313" key="2">
    <source>
        <dbReference type="EMBL" id="RIV68579.1"/>
    </source>
</evidence>
<dbReference type="InterPro" id="IPR001466">
    <property type="entry name" value="Beta-lactam-related"/>
</dbReference>
<proteinExistence type="predicted"/>
<dbReference type="Proteomes" id="UP000284189">
    <property type="component" value="Unassembled WGS sequence"/>
</dbReference>
<reference evidence="3 5" key="2">
    <citation type="submission" date="2019-07" db="EMBL/GenBank/DDBJ databases">
        <title>Draft genome of two Muricauda strains isolated from deep sea.</title>
        <authorList>
            <person name="Sun C."/>
        </authorList>
    </citation>
    <scope>NUCLEOTIDE SEQUENCE [LARGE SCALE GENOMIC DNA]</scope>
    <source>
        <strain evidence="3 5">NH166</strain>
    </source>
</reference>
<feature type="domain" description="Beta-lactamase-related" evidence="1">
    <location>
        <begin position="73"/>
        <end position="381"/>
    </location>
</feature>
<name>A0A418N491_9FLAO</name>
<dbReference type="InterPro" id="IPR050491">
    <property type="entry name" value="AmpC-like"/>
</dbReference>
<dbReference type="InterPro" id="IPR012338">
    <property type="entry name" value="Beta-lactam/transpept-like"/>
</dbReference>
<dbReference type="EMBL" id="QXFJ01000030">
    <property type="protein sequence ID" value="RIV68579.1"/>
    <property type="molecule type" value="Genomic_DNA"/>
</dbReference>
<keyword evidence="2" id="KW-0378">Hydrolase</keyword>
<protein>
    <submittedName>
        <fullName evidence="3">Beta-lactamase family protein</fullName>
    </submittedName>
    <submittedName>
        <fullName evidence="2">Class A beta-lactamase-related serine hydrolase</fullName>
    </submittedName>
</protein>
<evidence type="ECO:0000313" key="5">
    <source>
        <dbReference type="Proteomes" id="UP000321528"/>
    </source>
</evidence>